<reference evidence="3 4" key="1">
    <citation type="journal article" date="2019" name="Int. J. Syst. Evol. Microbiol.">
        <title>The Global Catalogue of Microorganisms (GCM) 10K type strain sequencing project: providing services to taxonomists for standard genome sequencing and annotation.</title>
        <authorList>
            <consortium name="The Broad Institute Genomics Platform"/>
            <consortium name="The Broad Institute Genome Sequencing Center for Infectious Disease"/>
            <person name="Wu L."/>
            <person name="Ma J."/>
        </authorList>
    </citation>
    <scope>NUCLEOTIDE SEQUENCE [LARGE SCALE GENOMIC DNA]</scope>
    <source>
        <strain evidence="3 4">JCM 16231</strain>
    </source>
</reference>
<dbReference type="Gene3D" id="3.50.50.60">
    <property type="entry name" value="FAD/NAD(P)-binding domain"/>
    <property type="match status" value="1"/>
</dbReference>
<proteinExistence type="predicted"/>
<dbReference type="SUPFAM" id="SSF51971">
    <property type="entry name" value="Nucleotide-binding domain"/>
    <property type="match status" value="1"/>
</dbReference>
<evidence type="ECO:0000256" key="1">
    <source>
        <dbReference type="ARBA" id="ARBA00023002"/>
    </source>
</evidence>
<keyword evidence="1" id="KW-0560">Oxidoreductase</keyword>
<name>A0ABN1K5F6_9FLAO</name>
<dbReference type="Gene3D" id="3.30.9.10">
    <property type="entry name" value="D-Amino Acid Oxidase, subunit A, domain 2"/>
    <property type="match status" value="1"/>
</dbReference>
<dbReference type="RefSeq" id="WP_224453515.1">
    <property type="nucleotide sequence ID" value="NZ_BAAAGG010000005.1"/>
</dbReference>
<organism evidence="3 4">
    <name type="scientific">Psychroflexus lacisalsi</name>
    <dbReference type="NCBI Taxonomy" id="503928"/>
    <lineage>
        <taxon>Bacteria</taxon>
        <taxon>Pseudomonadati</taxon>
        <taxon>Bacteroidota</taxon>
        <taxon>Flavobacteriia</taxon>
        <taxon>Flavobacteriales</taxon>
        <taxon>Flavobacteriaceae</taxon>
        <taxon>Psychroflexus</taxon>
    </lineage>
</organism>
<dbReference type="InterPro" id="IPR036188">
    <property type="entry name" value="FAD/NAD-bd_sf"/>
</dbReference>
<protein>
    <submittedName>
        <fullName evidence="3">FAD-dependent oxidoreductase</fullName>
    </submittedName>
</protein>
<dbReference type="InterPro" id="IPR006076">
    <property type="entry name" value="FAD-dep_OxRdtase"/>
</dbReference>
<gene>
    <name evidence="3" type="ORF">GCM10009433_09800</name>
</gene>
<accession>A0ABN1K5F6</accession>
<dbReference type="Proteomes" id="UP001500185">
    <property type="component" value="Unassembled WGS sequence"/>
</dbReference>
<evidence type="ECO:0000259" key="2">
    <source>
        <dbReference type="Pfam" id="PF01266"/>
    </source>
</evidence>
<comment type="caution">
    <text evidence="3">The sequence shown here is derived from an EMBL/GenBank/DDBJ whole genome shotgun (WGS) entry which is preliminary data.</text>
</comment>
<keyword evidence="4" id="KW-1185">Reference proteome</keyword>
<dbReference type="EMBL" id="BAAAGG010000005">
    <property type="protein sequence ID" value="GAA0755349.1"/>
    <property type="molecule type" value="Genomic_DNA"/>
</dbReference>
<feature type="domain" description="FAD dependent oxidoreductase" evidence="2">
    <location>
        <begin position="184"/>
        <end position="325"/>
    </location>
</feature>
<sequence length="359" mass="41113">MKDALIVGFGIAGLSVARQLEIKSKTFDIISDESQQSSKVAGGVLNPVALKRYNLAWNADVLMPEAIQFYNCFNLGTDENYFKKVPVYKLFSSVEDQNNWIVASDKPKLEPFLNLKINSLESSVYSNYKAGEVLQSHLLDLKKLINDKKSSYVKASNFISESIDYNAIEFRDHSLKYKDKEYASLIFCEGFGVVNNPFFNWLPIYGNKGEYLIFKSKDLKANQKIIKSRNFIIPLGNDLYKYGATYSREDLDDLPTIEARNELEAKLSEMLDCDFEIIDQLAGVRPTVRDRKPILGAHPEYKNIFILNGFGSRGVMAAPSLSKKLINLIFEKKEVDKEINLDRFLKFFASHFYRRIKTY</sequence>
<dbReference type="SUPFAM" id="SSF54373">
    <property type="entry name" value="FAD-linked reductases, C-terminal domain"/>
    <property type="match status" value="1"/>
</dbReference>
<evidence type="ECO:0000313" key="4">
    <source>
        <dbReference type="Proteomes" id="UP001500185"/>
    </source>
</evidence>
<dbReference type="PANTHER" id="PTHR13847">
    <property type="entry name" value="SARCOSINE DEHYDROGENASE-RELATED"/>
    <property type="match status" value="1"/>
</dbReference>
<dbReference type="Pfam" id="PF01266">
    <property type="entry name" value="DAO"/>
    <property type="match status" value="1"/>
</dbReference>
<evidence type="ECO:0000313" key="3">
    <source>
        <dbReference type="EMBL" id="GAA0755349.1"/>
    </source>
</evidence>
<dbReference type="PANTHER" id="PTHR13847:SF289">
    <property type="entry name" value="GLYCINE OXIDASE"/>
    <property type="match status" value="1"/>
</dbReference>